<evidence type="ECO:0000313" key="2">
    <source>
        <dbReference type="EMBL" id="ANZ68315.1"/>
    </source>
</evidence>
<evidence type="ECO:0000256" key="1">
    <source>
        <dbReference type="SAM" id="SignalP"/>
    </source>
</evidence>
<feature type="signal peptide" evidence="1">
    <location>
        <begin position="1"/>
        <end position="18"/>
    </location>
</feature>
<proteinExistence type="predicted"/>
<dbReference type="Proteomes" id="UP000093267">
    <property type="component" value="Chromosome"/>
</dbReference>
<feature type="chain" id="PRO_5008539248" evidence="1">
    <location>
        <begin position="19"/>
        <end position="147"/>
    </location>
</feature>
<keyword evidence="3" id="KW-1185">Reference proteome</keyword>
<evidence type="ECO:0000313" key="3">
    <source>
        <dbReference type="Proteomes" id="UP000093267"/>
    </source>
</evidence>
<name>A0A1B2J1X1_9LACO</name>
<dbReference type="OrthoDB" id="2320437at2"/>
<sequence>MVALASLVMLTVPVTTHAAAKTNTIPTVLRGNWYFYVKGAGYDEYKLTTHTLTELQVTAFGTKKEHHYSAKSLSVVKFKKAYYVWSTKGTGISFGFNPGRVKVNGTYKPAIAVNGLSDKTLKSGKTSTAVGDVYTPFKTKKAYTIYF</sequence>
<reference evidence="2 3" key="1">
    <citation type="submission" date="2016-03" db="EMBL/GenBank/DDBJ databases">
        <title>Pediococcus and Lactobacillus from brewery environment - whole genome sequencing and assembly.</title>
        <authorList>
            <person name="Behr J."/>
            <person name="Geissler A.J."/>
            <person name="Vogel R.F."/>
        </authorList>
    </citation>
    <scope>NUCLEOTIDE SEQUENCE [LARGE SCALE GENOMIC DNA]</scope>
    <source>
        <strain evidence="2 3">TMW 1.1995</strain>
    </source>
</reference>
<accession>A0A1B2J1X1</accession>
<gene>
    <name evidence="2" type="ORF">AYR63_15070</name>
</gene>
<dbReference type="EMBL" id="CP014924">
    <property type="protein sequence ID" value="ANZ68315.1"/>
    <property type="molecule type" value="Genomic_DNA"/>
</dbReference>
<organism evidence="2 3">
    <name type="scientific">Secundilactobacillus paracollinoides</name>
    <dbReference type="NCBI Taxonomy" id="240427"/>
    <lineage>
        <taxon>Bacteria</taxon>
        <taxon>Bacillati</taxon>
        <taxon>Bacillota</taxon>
        <taxon>Bacilli</taxon>
        <taxon>Lactobacillales</taxon>
        <taxon>Lactobacillaceae</taxon>
        <taxon>Secundilactobacillus</taxon>
    </lineage>
</organism>
<protein>
    <submittedName>
        <fullName evidence="2">Uncharacterized protein</fullName>
    </submittedName>
</protein>
<dbReference type="AlphaFoldDB" id="A0A1B2J1X1"/>
<keyword evidence="1" id="KW-0732">Signal</keyword>
<dbReference type="RefSeq" id="WP_056987103.1">
    <property type="nucleotide sequence ID" value="NZ_CP014912.1"/>
</dbReference>